<evidence type="ECO:0000256" key="12">
    <source>
        <dbReference type="ARBA" id="ARBA00034013"/>
    </source>
</evidence>
<evidence type="ECO:0000256" key="16">
    <source>
        <dbReference type="PIRSR" id="PIRSR006337-2"/>
    </source>
</evidence>
<comment type="subcellular location">
    <subcellularLocation>
        <location evidence="1 15">Cytoplasm</location>
    </subcellularLocation>
</comment>
<evidence type="ECO:0000259" key="18">
    <source>
        <dbReference type="SMART" id="SM00642"/>
    </source>
</evidence>
<dbReference type="SMART" id="SM00642">
    <property type="entry name" value="Aamy"/>
    <property type="match status" value="1"/>
</dbReference>
<dbReference type="Pfam" id="PF00128">
    <property type="entry name" value="Alpha-amylase"/>
    <property type="match status" value="1"/>
</dbReference>
<dbReference type="Gene3D" id="1.10.10.760">
    <property type="entry name" value="E-set domains of sugar-utilizing enzymes"/>
    <property type="match status" value="1"/>
</dbReference>
<dbReference type="InterPro" id="IPR014756">
    <property type="entry name" value="Ig_E-set"/>
</dbReference>
<evidence type="ECO:0000256" key="8">
    <source>
        <dbReference type="ARBA" id="ARBA00023277"/>
    </source>
</evidence>
<feature type="binding site" evidence="16">
    <location>
        <begin position="409"/>
        <end position="414"/>
    </location>
    <ligand>
        <name>substrate</name>
    </ligand>
</feature>
<evidence type="ECO:0000256" key="3">
    <source>
        <dbReference type="ARBA" id="ARBA00008061"/>
    </source>
</evidence>
<dbReference type="GO" id="GO:0033942">
    <property type="term" value="F:4-alpha-D-(1-&gt;4)-alpha-D-glucanotrehalose trehalohydrolase activity"/>
    <property type="evidence" value="ECO:0007669"/>
    <property type="project" value="UniProtKB-EC"/>
</dbReference>
<dbReference type="InterPro" id="IPR012768">
    <property type="entry name" value="Trehalose_TreZ"/>
</dbReference>
<dbReference type="Gene3D" id="3.20.20.80">
    <property type="entry name" value="Glycosidases"/>
    <property type="match status" value="1"/>
</dbReference>
<dbReference type="OrthoDB" id="9800174at2"/>
<dbReference type="PANTHER" id="PTHR43651:SF11">
    <property type="entry name" value="MALTO-OLIGOSYLTREHALOSE TREHALOHYDROLASE"/>
    <property type="match status" value="1"/>
</dbReference>
<name>A0A5R8KJM2_9BACT</name>
<evidence type="ECO:0000256" key="15">
    <source>
        <dbReference type="PIRSR" id="PIRSR006337-1"/>
    </source>
</evidence>
<reference evidence="19 20" key="1">
    <citation type="submission" date="2019-05" db="EMBL/GenBank/DDBJ databases">
        <title>Verrucobacter flavum gen. nov., sp. nov. a new member of the family Verrucomicrobiaceae.</title>
        <authorList>
            <person name="Szuroczki S."/>
            <person name="Abbaszade G."/>
            <person name="Szabo A."/>
            <person name="Felfoldi T."/>
            <person name="Schumann P."/>
            <person name="Boka K."/>
            <person name="Keki Z."/>
            <person name="Toumi M."/>
            <person name="Toth E."/>
        </authorList>
    </citation>
    <scope>NUCLEOTIDE SEQUENCE [LARGE SCALE GENOMIC DNA]</scope>
    <source>
        <strain evidence="19 20">MG-N-17</strain>
    </source>
</reference>
<dbReference type="CDD" id="cd11325">
    <property type="entry name" value="AmyAc_GTHase"/>
    <property type="match status" value="1"/>
</dbReference>
<dbReference type="RefSeq" id="WP_138084147.1">
    <property type="nucleotide sequence ID" value="NZ_VAUV01000001.1"/>
</dbReference>
<evidence type="ECO:0000256" key="1">
    <source>
        <dbReference type="ARBA" id="ARBA00004496"/>
    </source>
</evidence>
<evidence type="ECO:0000256" key="17">
    <source>
        <dbReference type="PIRSR" id="PIRSR006337-3"/>
    </source>
</evidence>
<accession>A0A5R8KJM2</accession>
<evidence type="ECO:0000256" key="4">
    <source>
        <dbReference type="ARBA" id="ARBA00012268"/>
    </source>
</evidence>
<sequence>MKYANKESGHHFRRLPVGAEVMPGGGFHFRVWAPRSTTVKVLLGGEGAEAGYEWMVDLSAEEEGEGYFSGMAPMAEAGMLYRLRLDGGCFPDPASRFQPFGPHGPSQLVDPAAFEWADQDFSAKSLKGDVIYEMHIGTYTVEGTWNAAMLRLPELAELGVSMIEVMPVAEFPGLRGWGYDGVNLFAPTRLYGTPDDFREFVDEAHRLGMGVMLDVVYNHLGPDGNYLPQYSEDYFHKAQVSDWGDTLNFDDQGSGPVRELFCSNAAHWISEYHLDGLRLDAVHQIFDESDEHLLKELTHAAKFAAGDRKILVVAENEHQQGHLARAVDRGGFGLDGSWSDDFHHSTMVSLTGRNDLFFADYDGSAQELISVSKWGFLYQGQCSRWSGQPRGTTSLDLEPWNFVVFLQNHDQVANPAWGRRLHGLVTPGALRAVTAWLLLGPNMPMLFQGQEFASSSPFVYFSDLNHDPALAQAITLGREKLLHPFARFAEEHARSYPFQPQEHDTFLACKLNHEERHEHATTYRLHRDLIHLRNADPLIGKCQRCSFDAAVIGPKAMALRYFGDDVTGDRLVLVNLGNDSILSAPDPLLAPPAGWQWKIGWSSETPDYGGGNGGLVIGDFVPTTGLPLEAESALVLVAQRLS</sequence>
<comment type="pathway">
    <text evidence="2 14">Glycan biosynthesis; trehalose biosynthesis.</text>
</comment>
<evidence type="ECO:0000256" key="14">
    <source>
        <dbReference type="PIRNR" id="PIRNR006337"/>
    </source>
</evidence>
<protein>
    <recommendedName>
        <fullName evidence="5 13">Malto-oligosyltrehalose trehalohydrolase</fullName>
        <shortName evidence="14">MTHase</shortName>
        <ecNumber evidence="4 13">3.2.1.141</ecNumber>
    </recommendedName>
    <alternativeName>
        <fullName evidence="11 14">4-alpha-D-((1-&gt;4)-alpha-D-glucano)trehalose trehalohydrolase</fullName>
    </alternativeName>
    <alternativeName>
        <fullName evidence="10 14">Maltooligosyl trehalose trehalohydrolase</fullName>
    </alternativeName>
</protein>
<dbReference type="PANTHER" id="PTHR43651">
    <property type="entry name" value="1,4-ALPHA-GLUCAN-BRANCHING ENZYME"/>
    <property type="match status" value="1"/>
</dbReference>
<keyword evidence="6" id="KW-0963">Cytoplasm</keyword>
<dbReference type="GO" id="GO:0005737">
    <property type="term" value="C:cytoplasm"/>
    <property type="evidence" value="ECO:0007669"/>
    <property type="project" value="UniProtKB-SubCell"/>
</dbReference>
<dbReference type="NCBIfam" id="TIGR02402">
    <property type="entry name" value="trehalose_TreZ"/>
    <property type="match status" value="1"/>
</dbReference>
<feature type="site" description="Transition state stabilizer" evidence="17">
    <location>
        <position position="410"/>
    </location>
</feature>
<keyword evidence="8" id="KW-0119">Carbohydrate metabolism</keyword>
<keyword evidence="9 14" id="KW-0326">Glycosidase</keyword>
<dbReference type="InterPro" id="IPR017853">
    <property type="entry name" value="GH"/>
</dbReference>
<dbReference type="PIRSF" id="PIRSF006337">
    <property type="entry name" value="Trehalose_TreZ"/>
    <property type="match status" value="1"/>
</dbReference>
<evidence type="ECO:0000256" key="9">
    <source>
        <dbReference type="ARBA" id="ARBA00023295"/>
    </source>
</evidence>
<keyword evidence="7 14" id="KW-0378">Hydrolase</keyword>
<evidence type="ECO:0000256" key="11">
    <source>
        <dbReference type="ARBA" id="ARBA00033284"/>
    </source>
</evidence>
<feature type="active site" description="Nucleophile" evidence="15">
    <location>
        <position position="280"/>
    </location>
</feature>
<dbReference type="InterPro" id="IPR006047">
    <property type="entry name" value="GH13_cat_dom"/>
</dbReference>
<feature type="domain" description="Glycosyl hydrolase family 13 catalytic" evidence="18">
    <location>
        <begin position="108"/>
        <end position="478"/>
    </location>
</feature>
<comment type="catalytic activity">
    <reaction evidence="12 14">
        <text>hydrolysis of (1-&gt;4)-alpha-D-glucosidic linkage in 4-alpha-D-[(1-&gt;4)-alpha-D-glucanosyl]n trehalose to yield trehalose and (1-&gt;4)-alpha-D-glucan.</text>
        <dbReference type="EC" id="3.2.1.141"/>
    </reaction>
</comment>
<gene>
    <name evidence="19" type="primary">treZ</name>
    <name evidence="19" type="ORF">FEM03_00135</name>
</gene>
<dbReference type="Proteomes" id="UP000306196">
    <property type="component" value="Unassembled WGS sequence"/>
</dbReference>
<dbReference type="InterPro" id="IPR013783">
    <property type="entry name" value="Ig-like_fold"/>
</dbReference>
<feature type="active site" description="Proton donor" evidence="15">
    <location>
        <position position="315"/>
    </location>
</feature>
<evidence type="ECO:0000256" key="2">
    <source>
        <dbReference type="ARBA" id="ARBA00005199"/>
    </source>
</evidence>
<feature type="binding site" evidence="16">
    <location>
        <begin position="278"/>
        <end position="283"/>
    </location>
    <ligand>
        <name>substrate</name>
    </ligand>
</feature>
<proteinExistence type="inferred from homology"/>
<dbReference type="CDD" id="cd02853">
    <property type="entry name" value="E_set_MTHase_like_N"/>
    <property type="match status" value="1"/>
</dbReference>
<comment type="similarity">
    <text evidence="3 14">Belongs to the glycosyl hydrolase 13 family.</text>
</comment>
<organism evidence="19 20">
    <name type="scientific">Phragmitibacter flavus</name>
    <dbReference type="NCBI Taxonomy" id="2576071"/>
    <lineage>
        <taxon>Bacteria</taxon>
        <taxon>Pseudomonadati</taxon>
        <taxon>Verrucomicrobiota</taxon>
        <taxon>Verrucomicrobiia</taxon>
        <taxon>Verrucomicrobiales</taxon>
        <taxon>Verrucomicrobiaceae</taxon>
        <taxon>Phragmitibacter</taxon>
    </lineage>
</organism>
<dbReference type="Gene3D" id="2.60.40.10">
    <property type="entry name" value="Immunoglobulins"/>
    <property type="match status" value="1"/>
</dbReference>
<evidence type="ECO:0000256" key="6">
    <source>
        <dbReference type="ARBA" id="ARBA00022490"/>
    </source>
</evidence>
<dbReference type="InterPro" id="IPR044901">
    <property type="entry name" value="Trehalose_TreZ_E-set_sf"/>
</dbReference>
<feature type="binding site" evidence="16">
    <location>
        <begin position="340"/>
        <end position="344"/>
    </location>
    <ligand>
        <name>substrate</name>
    </ligand>
</feature>
<dbReference type="AlphaFoldDB" id="A0A5R8KJM2"/>
<dbReference type="GO" id="GO:0005992">
    <property type="term" value="P:trehalose biosynthetic process"/>
    <property type="evidence" value="ECO:0007669"/>
    <property type="project" value="UniProtKB-UniRule"/>
</dbReference>
<evidence type="ECO:0000256" key="5">
    <source>
        <dbReference type="ARBA" id="ARBA00015938"/>
    </source>
</evidence>
<dbReference type="SUPFAM" id="SSF51445">
    <property type="entry name" value="(Trans)glycosidases"/>
    <property type="match status" value="1"/>
</dbReference>
<dbReference type="EC" id="3.2.1.141" evidence="4 13"/>
<dbReference type="UniPathway" id="UPA00299"/>
<evidence type="ECO:0000313" key="20">
    <source>
        <dbReference type="Proteomes" id="UP000306196"/>
    </source>
</evidence>
<evidence type="ECO:0000256" key="7">
    <source>
        <dbReference type="ARBA" id="ARBA00022801"/>
    </source>
</evidence>
<dbReference type="SUPFAM" id="SSF81296">
    <property type="entry name" value="E set domains"/>
    <property type="match status" value="1"/>
</dbReference>
<evidence type="ECO:0000256" key="10">
    <source>
        <dbReference type="ARBA" id="ARBA00032057"/>
    </source>
</evidence>
<evidence type="ECO:0000256" key="13">
    <source>
        <dbReference type="NCBIfam" id="TIGR02402"/>
    </source>
</evidence>
<keyword evidence="20" id="KW-1185">Reference proteome</keyword>
<evidence type="ECO:0000313" key="19">
    <source>
        <dbReference type="EMBL" id="TLD72523.1"/>
    </source>
</evidence>
<dbReference type="EMBL" id="VAUV01000001">
    <property type="protein sequence ID" value="TLD72523.1"/>
    <property type="molecule type" value="Genomic_DNA"/>
</dbReference>
<comment type="caution">
    <text evidence="19">The sequence shown here is derived from an EMBL/GenBank/DDBJ whole genome shotgun (WGS) entry which is preliminary data.</text>
</comment>